<reference evidence="9" key="2">
    <citation type="submission" date="2015-01" db="EMBL/GenBank/DDBJ databases">
        <title>Evolutionary Origins and Diversification of the Mycorrhizal Mutualists.</title>
        <authorList>
            <consortium name="DOE Joint Genome Institute"/>
            <consortium name="Mycorrhizal Genomics Consortium"/>
            <person name="Kohler A."/>
            <person name="Kuo A."/>
            <person name="Nagy L.G."/>
            <person name="Floudas D."/>
            <person name="Copeland A."/>
            <person name="Barry K.W."/>
            <person name="Cichocki N."/>
            <person name="Veneault-Fourrey C."/>
            <person name="LaButti K."/>
            <person name="Lindquist E.A."/>
            <person name="Lipzen A."/>
            <person name="Lundell T."/>
            <person name="Morin E."/>
            <person name="Murat C."/>
            <person name="Riley R."/>
            <person name="Ohm R."/>
            <person name="Sun H."/>
            <person name="Tunlid A."/>
            <person name="Henrissat B."/>
            <person name="Grigoriev I.V."/>
            <person name="Hibbett D.S."/>
            <person name="Martin F."/>
        </authorList>
    </citation>
    <scope>NUCLEOTIDE SEQUENCE [LARGE SCALE GENOMIC DNA]</scope>
    <source>
        <strain evidence="9">F 1598</strain>
    </source>
</reference>
<proteinExistence type="predicted"/>
<dbReference type="InterPro" id="IPR020846">
    <property type="entry name" value="MFS_dom"/>
</dbReference>
<dbReference type="InterPro" id="IPR036259">
    <property type="entry name" value="MFS_trans_sf"/>
</dbReference>
<name>A0A0C3BWJ1_PILCF</name>
<dbReference type="EMBL" id="KN832972">
    <property type="protein sequence ID" value="KIM90913.1"/>
    <property type="molecule type" value="Genomic_DNA"/>
</dbReference>
<protein>
    <recommendedName>
        <fullName evidence="7">Major facilitator superfamily (MFS) profile domain-containing protein</fullName>
    </recommendedName>
</protein>
<keyword evidence="2" id="KW-0813">Transport</keyword>
<dbReference type="Gene3D" id="1.20.1250.20">
    <property type="entry name" value="MFS general substrate transporter like domains"/>
    <property type="match status" value="1"/>
</dbReference>
<evidence type="ECO:0000313" key="8">
    <source>
        <dbReference type="EMBL" id="KIM90913.1"/>
    </source>
</evidence>
<organism evidence="8 9">
    <name type="scientific">Piloderma croceum (strain F 1598)</name>
    <dbReference type="NCBI Taxonomy" id="765440"/>
    <lineage>
        <taxon>Eukaryota</taxon>
        <taxon>Fungi</taxon>
        <taxon>Dikarya</taxon>
        <taxon>Basidiomycota</taxon>
        <taxon>Agaricomycotina</taxon>
        <taxon>Agaricomycetes</taxon>
        <taxon>Agaricomycetidae</taxon>
        <taxon>Atheliales</taxon>
        <taxon>Atheliaceae</taxon>
        <taxon>Piloderma</taxon>
    </lineage>
</organism>
<dbReference type="InterPro" id="IPR011701">
    <property type="entry name" value="MFS"/>
</dbReference>
<feature type="transmembrane region" description="Helical" evidence="6">
    <location>
        <begin position="307"/>
        <end position="323"/>
    </location>
</feature>
<reference evidence="8 9" key="1">
    <citation type="submission" date="2014-04" db="EMBL/GenBank/DDBJ databases">
        <authorList>
            <consortium name="DOE Joint Genome Institute"/>
            <person name="Kuo A."/>
            <person name="Tarkka M."/>
            <person name="Buscot F."/>
            <person name="Kohler A."/>
            <person name="Nagy L.G."/>
            <person name="Floudas D."/>
            <person name="Copeland A."/>
            <person name="Barry K.W."/>
            <person name="Cichocki N."/>
            <person name="Veneault-Fourrey C."/>
            <person name="LaButti K."/>
            <person name="Lindquist E.A."/>
            <person name="Lipzen A."/>
            <person name="Lundell T."/>
            <person name="Morin E."/>
            <person name="Murat C."/>
            <person name="Sun H."/>
            <person name="Tunlid A."/>
            <person name="Henrissat B."/>
            <person name="Grigoriev I.V."/>
            <person name="Hibbett D.S."/>
            <person name="Martin F."/>
            <person name="Nordberg H.P."/>
            <person name="Cantor M.N."/>
            <person name="Hua S.X."/>
        </authorList>
    </citation>
    <scope>NUCLEOTIDE SEQUENCE [LARGE SCALE GENOMIC DNA]</scope>
    <source>
        <strain evidence="8 9">F 1598</strain>
    </source>
</reference>
<feature type="transmembrane region" description="Helical" evidence="6">
    <location>
        <begin position="343"/>
        <end position="361"/>
    </location>
</feature>
<dbReference type="GO" id="GO:0016020">
    <property type="term" value="C:membrane"/>
    <property type="evidence" value="ECO:0007669"/>
    <property type="project" value="UniProtKB-SubCell"/>
</dbReference>
<evidence type="ECO:0000256" key="1">
    <source>
        <dbReference type="ARBA" id="ARBA00004141"/>
    </source>
</evidence>
<evidence type="ECO:0000256" key="6">
    <source>
        <dbReference type="SAM" id="Phobius"/>
    </source>
</evidence>
<evidence type="ECO:0000256" key="4">
    <source>
        <dbReference type="ARBA" id="ARBA00022989"/>
    </source>
</evidence>
<dbReference type="PANTHER" id="PTHR23504">
    <property type="entry name" value="MAJOR FACILITATOR SUPERFAMILY DOMAIN-CONTAINING PROTEIN 10"/>
    <property type="match status" value="1"/>
</dbReference>
<dbReference type="Proteomes" id="UP000054166">
    <property type="component" value="Unassembled WGS sequence"/>
</dbReference>
<dbReference type="InParanoid" id="A0A0C3BWJ1"/>
<feature type="transmembrane region" description="Helical" evidence="6">
    <location>
        <begin position="161"/>
        <end position="183"/>
    </location>
</feature>
<gene>
    <name evidence="8" type="ORF">PILCRDRAFT_764612</name>
</gene>
<dbReference type="Pfam" id="PF07690">
    <property type="entry name" value="MFS_1"/>
    <property type="match status" value="1"/>
</dbReference>
<evidence type="ECO:0000256" key="2">
    <source>
        <dbReference type="ARBA" id="ARBA00022448"/>
    </source>
</evidence>
<dbReference type="PANTHER" id="PTHR23504:SF31">
    <property type="entry name" value="MAJOR FACILITATOR SUPERFAMILY DOMAIN-CONTAINING PROTEIN 10"/>
    <property type="match status" value="1"/>
</dbReference>
<feature type="domain" description="Major facilitator superfamily (MFS) profile" evidence="7">
    <location>
        <begin position="3"/>
        <end position="471"/>
    </location>
</feature>
<feature type="transmembrane region" description="Helical" evidence="6">
    <location>
        <begin position="128"/>
        <end position="149"/>
    </location>
</feature>
<dbReference type="GO" id="GO:0022857">
    <property type="term" value="F:transmembrane transporter activity"/>
    <property type="evidence" value="ECO:0007669"/>
    <property type="project" value="InterPro"/>
</dbReference>
<feature type="transmembrane region" description="Helical" evidence="6">
    <location>
        <begin position="70"/>
        <end position="92"/>
    </location>
</feature>
<dbReference type="PROSITE" id="PS00216">
    <property type="entry name" value="SUGAR_TRANSPORT_1"/>
    <property type="match status" value="1"/>
</dbReference>
<evidence type="ECO:0000313" key="9">
    <source>
        <dbReference type="Proteomes" id="UP000054166"/>
    </source>
</evidence>
<feature type="transmembrane region" description="Helical" evidence="6">
    <location>
        <begin position="275"/>
        <end position="295"/>
    </location>
</feature>
<accession>A0A0C3BWJ1</accession>
<feature type="transmembrane region" description="Helical" evidence="6">
    <location>
        <begin position="7"/>
        <end position="25"/>
    </location>
</feature>
<feature type="transmembrane region" description="Helical" evidence="6">
    <location>
        <begin position="104"/>
        <end position="122"/>
    </location>
</feature>
<evidence type="ECO:0000256" key="3">
    <source>
        <dbReference type="ARBA" id="ARBA00022692"/>
    </source>
</evidence>
<dbReference type="InterPro" id="IPR005829">
    <property type="entry name" value="Sugar_transporter_CS"/>
</dbReference>
<feature type="transmembrane region" description="Helical" evidence="6">
    <location>
        <begin position="443"/>
        <end position="464"/>
    </location>
</feature>
<dbReference type="SUPFAM" id="SSF103473">
    <property type="entry name" value="MFS general substrate transporter"/>
    <property type="match status" value="1"/>
</dbReference>
<dbReference type="AlphaFoldDB" id="A0A0C3BWJ1"/>
<keyword evidence="3 6" id="KW-0812">Transmembrane</keyword>
<evidence type="ECO:0000259" key="7">
    <source>
        <dbReference type="PROSITE" id="PS50850"/>
    </source>
</evidence>
<keyword evidence="9" id="KW-1185">Reference proteome</keyword>
<keyword evidence="5 6" id="KW-0472">Membrane</keyword>
<feature type="transmembrane region" description="Helical" evidence="6">
    <location>
        <begin position="203"/>
        <end position="224"/>
    </location>
</feature>
<keyword evidence="4 6" id="KW-1133">Transmembrane helix</keyword>
<sequence length="478" mass="51399">MKVETTVFLSLVLDLFAFTIPLPLFPRLIEWYTVRECADPSGFLSQTLQFVSNVRGFLYKADQHSKKWDVVLLGGIMGSVFSTLQFIVSPQIGALSDRYGRKRILLITMIGNIASAVVWIQSTSFASYMLSRVIGGLSEGNVQLAIAILSDVTTPENRSKALAHVGIAFAICFCIGPPVGAYFASRPLPPAFNTWGTELNVYAAPAILTLILLVLETLFLVVALPETRGTRMHIAAKDRAKVTADGPSSDLAGDLSLVTATVEQRIEILAALRRVHFLFLGVFSGIEFTLTFLTFDLFDWNNRQNGALIGSIGVISALIQGGYVRRAKNHSVISLPAMVRRGVSSCAIGLVLLAILPQLVATNMTTAVRLLQGAAVCLAFTSATVVNSLTSYASLQCDESVDKDTGKPTAEHPQLAKGKALGQFRSSGQLGRALGPLLACASYWSFGPSITYAVSAAAMLLLSFSMKTLTNPKWPSQG</sequence>
<evidence type="ECO:0000256" key="5">
    <source>
        <dbReference type="ARBA" id="ARBA00023136"/>
    </source>
</evidence>
<comment type="subcellular location">
    <subcellularLocation>
        <location evidence="1">Membrane</location>
        <topology evidence="1">Multi-pass membrane protein</topology>
    </subcellularLocation>
</comment>
<dbReference type="PROSITE" id="PS50850">
    <property type="entry name" value="MFS"/>
    <property type="match status" value="1"/>
</dbReference>
<dbReference type="OrthoDB" id="196650at2759"/>
<dbReference type="HOGENOM" id="CLU_001265_10_2_1"/>